<dbReference type="OrthoDB" id="9796521at2"/>
<dbReference type="Pfam" id="PF00903">
    <property type="entry name" value="Glyoxalase"/>
    <property type="match status" value="1"/>
</dbReference>
<organism evidence="2 3">
    <name type="scientific">Alkalicoccobacillus porphyridii</name>
    <dbReference type="NCBI Taxonomy" id="2597270"/>
    <lineage>
        <taxon>Bacteria</taxon>
        <taxon>Bacillati</taxon>
        <taxon>Bacillota</taxon>
        <taxon>Bacilli</taxon>
        <taxon>Bacillales</taxon>
        <taxon>Bacillaceae</taxon>
        <taxon>Alkalicoccobacillus</taxon>
    </lineage>
</organism>
<keyword evidence="2" id="KW-0456">Lyase</keyword>
<name>A0A553ZWW3_9BACI</name>
<dbReference type="InterPro" id="IPR004360">
    <property type="entry name" value="Glyas_Fos-R_dOase_dom"/>
</dbReference>
<evidence type="ECO:0000313" key="2">
    <source>
        <dbReference type="EMBL" id="TSB45958.1"/>
    </source>
</evidence>
<dbReference type="EMBL" id="VLXZ01000008">
    <property type="protein sequence ID" value="TSB45958.1"/>
    <property type="molecule type" value="Genomic_DNA"/>
</dbReference>
<protein>
    <submittedName>
        <fullName evidence="2">Lactoylglutathione lyase</fullName>
    </submittedName>
</protein>
<dbReference type="Proteomes" id="UP000318521">
    <property type="component" value="Unassembled WGS sequence"/>
</dbReference>
<reference evidence="2 3" key="1">
    <citation type="submission" date="2019-07" db="EMBL/GenBank/DDBJ databases">
        <authorList>
            <person name="Park Y.J."/>
            <person name="Jeong S.E."/>
            <person name="Jung H.S."/>
        </authorList>
    </citation>
    <scope>NUCLEOTIDE SEQUENCE [LARGE SCALE GENOMIC DNA]</scope>
    <source>
        <strain evidence="3">P16(2019)</strain>
    </source>
</reference>
<evidence type="ECO:0000313" key="3">
    <source>
        <dbReference type="Proteomes" id="UP000318521"/>
    </source>
</evidence>
<dbReference type="InterPro" id="IPR037523">
    <property type="entry name" value="VOC_core"/>
</dbReference>
<dbReference type="SUPFAM" id="SSF54593">
    <property type="entry name" value="Glyoxalase/Bleomycin resistance protein/Dihydroxybiphenyl dioxygenase"/>
    <property type="match status" value="1"/>
</dbReference>
<dbReference type="GO" id="GO:0016829">
    <property type="term" value="F:lyase activity"/>
    <property type="evidence" value="ECO:0007669"/>
    <property type="project" value="UniProtKB-KW"/>
</dbReference>
<dbReference type="AlphaFoldDB" id="A0A553ZWW3"/>
<dbReference type="InterPro" id="IPR029068">
    <property type="entry name" value="Glyas_Bleomycin-R_OHBP_Dase"/>
</dbReference>
<keyword evidence="3" id="KW-1185">Reference proteome</keyword>
<comment type="caution">
    <text evidence="2">The sequence shown here is derived from an EMBL/GenBank/DDBJ whole genome shotgun (WGS) entry which is preliminary data.</text>
</comment>
<sequence length="120" mass="13414">MFKSGLTLWYSVADIEETLSFYKDKVGFEEEFFDKENGMGCVRTNTIDSFIGFSEAEKVIPSTAAAVFEVEDIEVAVKELKQRGIEFNGEVTTIPGYVKLITFKDPDGHDLELSQTLIGT</sequence>
<feature type="domain" description="VOC" evidence="1">
    <location>
        <begin position="3"/>
        <end position="116"/>
    </location>
</feature>
<gene>
    <name evidence="2" type="ORF">FN960_13715</name>
</gene>
<accession>A0A553ZWW3</accession>
<dbReference type="Gene3D" id="3.10.180.10">
    <property type="entry name" value="2,3-Dihydroxybiphenyl 1,2-Dioxygenase, domain 1"/>
    <property type="match status" value="1"/>
</dbReference>
<dbReference type="RefSeq" id="WP_143849298.1">
    <property type="nucleotide sequence ID" value="NZ_VLXZ01000008.1"/>
</dbReference>
<proteinExistence type="predicted"/>
<dbReference type="PROSITE" id="PS51819">
    <property type="entry name" value="VOC"/>
    <property type="match status" value="1"/>
</dbReference>
<evidence type="ECO:0000259" key="1">
    <source>
        <dbReference type="PROSITE" id="PS51819"/>
    </source>
</evidence>